<comment type="caution">
    <text evidence="1">The sequence shown here is derived from an EMBL/GenBank/DDBJ whole genome shotgun (WGS) entry which is preliminary data.</text>
</comment>
<evidence type="ECO:0000313" key="1">
    <source>
        <dbReference type="EMBL" id="KAH7937102.1"/>
    </source>
</evidence>
<gene>
    <name evidence="1" type="ORF">HPB49_007866</name>
</gene>
<proteinExistence type="predicted"/>
<organism evidence="1 2">
    <name type="scientific">Dermacentor silvarum</name>
    <name type="common">Tick</name>
    <dbReference type="NCBI Taxonomy" id="543639"/>
    <lineage>
        <taxon>Eukaryota</taxon>
        <taxon>Metazoa</taxon>
        <taxon>Ecdysozoa</taxon>
        <taxon>Arthropoda</taxon>
        <taxon>Chelicerata</taxon>
        <taxon>Arachnida</taxon>
        <taxon>Acari</taxon>
        <taxon>Parasitiformes</taxon>
        <taxon>Ixodida</taxon>
        <taxon>Ixodoidea</taxon>
        <taxon>Ixodidae</taxon>
        <taxon>Rhipicephalinae</taxon>
        <taxon>Dermacentor</taxon>
    </lineage>
</organism>
<name>A0ACB8C8A0_DERSI</name>
<reference evidence="1" key="1">
    <citation type="submission" date="2020-05" db="EMBL/GenBank/DDBJ databases">
        <title>Large-scale comparative analyses of tick genomes elucidate their genetic diversity and vector capacities.</title>
        <authorList>
            <person name="Jia N."/>
            <person name="Wang J."/>
            <person name="Shi W."/>
            <person name="Du L."/>
            <person name="Sun Y."/>
            <person name="Zhan W."/>
            <person name="Jiang J."/>
            <person name="Wang Q."/>
            <person name="Zhang B."/>
            <person name="Ji P."/>
            <person name="Sakyi L.B."/>
            <person name="Cui X."/>
            <person name="Yuan T."/>
            <person name="Jiang B."/>
            <person name="Yang W."/>
            <person name="Lam T.T.-Y."/>
            <person name="Chang Q."/>
            <person name="Ding S."/>
            <person name="Wang X."/>
            <person name="Zhu J."/>
            <person name="Ruan X."/>
            <person name="Zhao L."/>
            <person name="Wei J."/>
            <person name="Que T."/>
            <person name="Du C."/>
            <person name="Cheng J."/>
            <person name="Dai P."/>
            <person name="Han X."/>
            <person name="Huang E."/>
            <person name="Gao Y."/>
            <person name="Liu J."/>
            <person name="Shao H."/>
            <person name="Ye R."/>
            <person name="Li L."/>
            <person name="Wei W."/>
            <person name="Wang X."/>
            <person name="Wang C."/>
            <person name="Yang T."/>
            <person name="Huo Q."/>
            <person name="Li W."/>
            <person name="Guo W."/>
            <person name="Chen H."/>
            <person name="Zhou L."/>
            <person name="Ni X."/>
            <person name="Tian J."/>
            <person name="Zhou Y."/>
            <person name="Sheng Y."/>
            <person name="Liu T."/>
            <person name="Pan Y."/>
            <person name="Xia L."/>
            <person name="Li J."/>
            <person name="Zhao F."/>
            <person name="Cao W."/>
        </authorList>
    </citation>
    <scope>NUCLEOTIDE SEQUENCE</scope>
    <source>
        <strain evidence="1">Dsil-2018</strain>
    </source>
</reference>
<dbReference type="EMBL" id="CM023477">
    <property type="protein sequence ID" value="KAH7937102.1"/>
    <property type="molecule type" value="Genomic_DNA"/>
</dbReference>
<keyword evidence="2" id="KW-1185">Reference proteome</keyword>
<evidence type="ECO:0000313" key="2">
    <source>
        <dbReference type="Proteomes" id="UP000821865"/>
    </source>
</evidence>
<sequence>MMRVPFGPALSPFLLVATLRHHLSSCRQNYLDTVALLEEAFYVDDLLVGLSSAQEALKLYEET</sequence>
<dbReference type="Proteomes" id="UP000821865">
    <property type="component" value="Chromosome 8"/>
</dbReference>
<protein>
    <submittedName>
        <fullName evidence="1">Uncharacterized protein</fullName>
    </submittedName>
</protein>
<accession>A0ACB8C8A0</accession>